<dbReference type="OMA" id="KVIQCDT"/>
<feature type="transmembrane region" description="Helical" evidence="7">
    <location>
        <begin position="238"/>
        <end position="262"/>
    </location>
</feature>
<evidence type="ECO:0000256" key="1">
    <source>
        <dbReference type="ARBA" id="ARBA00004141"/>
    </source>
</evidence>
<dbReference type="AlphaFoldDB" id="A0A2K6G6Q0"/>
<feature type="transmembrane region" description="Helical" evidence="7">
    <location>
        <begin position="204"/>
        <end position="223"/>
    </location>
</feature>
<reference evidence="8" key="1">
    <citation type="submission" date="2025-08" db="UniProtKB">
        <authorList>
            <consortium name="Ensembl"/>
        </authorList>
    </citation>
    <scope>IDENTIFICATION</scope>
</reference>
<keyword evidence="9" id="KW-1185">Reference proteome</keyword>
<dbReference type="InterPro" id="IPR030417">
    <property type="entry name" value="MS4A"/>
</dbReference>
<protein>
    <submittedName>
        <fullName evidence="8">Membrane spanning 4-domains A18</fullName>
    </submittedName>
</protein>
<dbReference type="Proteomes" id="UP000233160">
    <property type="component" value="Unassembled WGS sequence"/>
</dbReference>
<dbReference type="PANTHER" id="PTHR23320:SF37">
    <property type="entry name" value="MEMBRANE-SPANNING 4-DOMAINS SUBFAMILY A MEMBER 18"/>
    <property type="match status" value="1"/>
</dbReference>
<feature type="transmembrane region" description="Helical" evidence="7">
    <location>
        <begin position="174"/>
        <end position="192"/>
    </location>
</feature>
<dbReference type="Pfam" id="PF04103">
    <property type="entry name" value="CD20"/>
    <property type="match status" value="1"/>
</dbReference>
<comment type="subcellular location">
    <subcellularLocation>
        <location evidence="1">Membrane</location>
        <topology evidence="1">Multi-pass membrane protein</topology>
    </subcellularLocation>
</comment>
<dbReference type="PANTHER" id="PTHR23320">
    <property type="entry name" value="MEMBRANE-SPANNING 4-DOMAINS SUBFAMILY A MS4A -RELATED"/>
    <property type="match status" value="1"/>
</dbReference>
<evidence type="ECO:0000313" key="9">
    <source>
        <dbReference type="Proteomes" id="UP000233160"/>
    </source>
</evidence>
<dbReference type="GO" id="GO:0007166">
    <property type="term" value="P:cell surface receptor signaling pathway"/>
    <property type="evidence" value="ECO:0007669"/>
    <property type="project" value="TreeGrafter"/>
</dbReference>
<evidence type="ECO:0000256" key="4">
    <source>
        <dbReference type="ARBA" id="ARBA00022989"/>
    </source>
</evidence>
<reference evidence="8" key="2">
    <citation type="submission" date="2025-09" db="UniProtKB">
        <authorList>
            <consortium name="Ensembl"/>
        </authorList>
    </citation>
    <scope>IDENTIFICATION</scope>
</reference>
<comment type="similarity">
    <text evidence="2">Belongs to the MS4A family.</text>
</comment>
<feature type="region of interest" description="Disordered" evidence="6">
    <location>
        <begin position="25"/>
        <end position="47"/>
    </location>
</feature>
<accession>A0A2K6G6Q0</accession>
<keyword evidence="4 7" id="KW-1133">Transmembrane helix</keyword>
<keyword evidence="3 7" id="KW-0812">Transmembrane</keyword>
<dbReference type="Ensembl" id="ENSPCOT00000032580.1">
    <property type="protein sequence ID" value="ENSPCOP00000021910.1"/>
    <property type="gene ID" value="ENSPCOG00000023014.1"/>
</dbReference>
<feature type="transmembrane region" description="Helical" evidence="7">
    <location>
        <begin position="140"/>
        <end position="162"/>
    </location>
</feature>
<evidence type="ECO:0000313" key="8">
    <source>
        <dbReference type="Ensembl" id="ENSPCOP00000021910.1"/>
    </source>
</evidence>
<dbReference type="GeneTree" id="ENSGT00940000163489"/>
<proteinExistence type="inferred from homology"/>
<evidence type="ECO:0000256" key="6">
    <source>
        <dbReference type="SAM" id="MobiDB-lite"/>
    </source>
</evidence>
<dbReference type="GO" id="GO:0005886">
    <property type="term" value="C:plasma membrane"/>
    <property type="evidence" value="ECO:0007669"/>
    <property type="project" value="TreeGrafter"/>
</dbReference>
<dbReference type="STRING" id="379532.ENSPCOP00000021910"/>
<gene>
    <name evidence="8" type="primary">MS4A18</name>
</gene>
<evidence type="ECO:0000256" key="5">
    <source>
        <dbReference type="ARBA" id="ARBA00023136"/>
    </source>
</evidence>
<evidence type="ECO:0000256" key="7">
    <source>
        <dbReference type="SAM" id="Phobius"/>
    </source>
</evidence>
<name>A0A2K6G6Q0_PROCO</name>
<evidence type="ECO:0000256" key="3">
    <source>
        <dbReference type="ARBA" id="ARBA00022692"/>
    </source>
</evidence>
<sequence length="380" mass="39561">MTEQAVRANNVPGIIAPGNVHVIQSRDPVASESHKQPSGVPTYPTSSTVLQRDTGRANLRSPLAVNQNPVGMAGLQPPPAVIQYTQGTANLQTLPGDPQNPPNIFPGPTHTSNPFQWNIPFGSFPTFNPKKFINEEVKTLGVSAVQILIGLTHIFSAINPALYFGDTMTGLSGYPVWGGLSFIVSGSLSIVAKKDNSTCMVNGSITTNIVSAVLSLVGILLIITDLTRSPMDAIPGGLLPFALLECILTCVVSHFGCQAVCYKNFENMTVFSNIFSVNPANATTGPFNPTTGPVNPTAGPVNATTSPVNATASPVNATTGPIIATTGPINATASPVSTTSYPVNPTTGPVYITTDPVDATTSYVYTAISPIDTTTSPTNP</sequence>
<organism evidence="8 9">
    <name type="scientific">Propithecus coquereli</name>
    <name type="common">Coquerel's sifaka</name>
    <name type="synonym">Propithecus verreauxi coquereli</name>
    <dbReference type="NCBI Taxonomy" id="379532"/>
    <lineage>
        <taxon>Eukaryota</taxon>
        <taxon>Metazoa</taxon>
        <taxon>Chordata</taxon>
        <taxon>Craniata</taxon>
        <taxon>Vertebrata</taxon>
        <taxon>Euteleostomi</taxon>
        <taxon>Mammalia</taxon>
        <taxon>Eutheria</taxon>
        <taxon>Euarchontoglires</taxon>
        <taxon>Primates</taxon>
        <taxon>Strepsirrhini</taxon>
        <taxon>Lemuriformes</taxon>
        <taxon>Indriidae</taxon>
        <taxon>Propithecus</taxon>
    </lineage>
</organism>
<dbReference type="InterPro" id="IPR007237">
    <property type="entry name" value="CD20-like"/>
</dbReference>
<evidence type="ECO:0000256" key="2">
    <source>
        <dbReference type="ARBA" id="ARBA00009565"/>
    </source>
</evidence>
<keyword evidence="5 7" id="KW-0472">Membrane</keyword>